<reference evidence="1" key="1">
    <citation type="submission" date="2015-07" db="EMBL/GenBank/DDBJ databases">
        <title>MeaNS - Measles Nucleotide Surveillance Program.</title>
        <authorList>
            <person name="Tran T."/>
            <person name="Druce J."/>
        </authorList>
    </citation>
    <scope>NUCLEOTIDE SEQUENCE</scope>
    <source>
        <strain evidence="1">UCB-OBI-ISO-001</strain>
        <tissue evidence="1">Gonad</tissue>
    </source>
</reference>
<protein>
    <submittedName>
        <fullName evidence="1">Uncharacterized protein</fullName>
    </submittedName>
</protein>
<dbReference type="EMBL" id="KQ416040">
    <property type="protein sequence ID" value="KOF98993.1"/>
    <property type="molecule type" value="Genomic_DNA"/>
</dbReference>
<organism evidence="1">
    <name type="scientific">Octopus bimaculoides</name>
    <name type="common">California two-spotted octopus</name>
    <dbReference type="NCBI Taxonomy" id="37653"/>
    <lineage>
        <taxon>Eukaryota</taxon>
        <taxon>Metazoa</taxon>
        <taxon>Spiralia</taxon>
        <taxon>Lophotrochozoa</taxon>
        <taxon>Mollusca</taxon>
        <taxon>Cephalopoda</taxon>
        <taxon>Coleoidea</taxon>
        <taxon>Octopodiformes</taxon>
        <taxon>Octopoda</taxon>
        <taxon>Incirrata</taxon>
        <taxon>Octopodidae</taxon>
        <taxon>Octopus</taxon>
    </lineage>
</organism>
<dbReference type="AlphaFoldDB" id="A0A0L8IBW0"/>
<sequence>MSHILALNKSFFLYIYITLQKRFVFVIFPKSIECHLKTCCMSLLTAYQEFAITGKDTSMLIRIRMD</sequence>
<name>A0A0L8IBW0_OCTBM</name>
<proteinExistence type="predicted"/>
<gene>
    <name evidence="1" type="ORF">OCBIM_22021184mg</name>
</gene>
<evidence type="ECO:0000313" key="1">
    <source>
        <dbReference type="EMBL" id="KOF98993.1"/>
    </source>
</evidence>
<accession>A0A0L8IBW0</accession>